<sequence>MKFHRNFERLETKRFVKKIPRTSLANFSPGATIHGLVLGSTREDTTVIDLGSGALVRWRIPWPEGIPSDLRLFGVVEAVIADDPADDDLAQPEAITIAELPRQIGTYGGRPVRKMLANIVAPSDGPLFGFRGPSAPYWEFRGERPSAALLVCDRGPQLLRRPEDGSTWVRFGFELEDVWLLCEDSHAIRAIDAARRTSLSGKDLSLALGFKPAYVLASLSLPLDGHCYKVCTGLLPRS</sequence>
<evidence type="ECO:0000313" key="1">
    <source>
        <dbReference type="EMBL" id="CAB4775504.1"/>
    </source>
</evidence>
<gene>
    <name evidence="1" type="ORF">UFOPK2958_00167</name>
</gene>
<protein>
    <submittedName>
        <fullName evidence="1">Unannotated protein</fullName>
    </submittedName>
</protein>
<reference evidence="1" key="1">
    <citation type="submission" date="2020-05" db="EMBL/GenBank/DDBJ databases">
        <authorList>
            <person name="Chiriac C."/>
            <person name="Salcher M."/>
            <person name="Ghai R."/>
            <person name="Kavagutti S V."/>
        </authorList>
    </citation>
    <scope>NUCLEOTIDE SEQUENCE</scope>
</reference>
<organism evidence="1">
    <name type="scientific">freshwater metagenome</name>
    <dbReference type="NCBI Taxonomy" id="449393"/>
    <lineage>
        <taxon>unclassified sequences</taxon>
        <taxon>metagenomes</taxon>
        <taxon>ecological metagenomes</taxon>
    </lineage>
</organism>
<dbReference type="AlphaFoldDB" id="A0A6J6VVK1"/>
<accession>A0A6J6VVK1</accession>
<name>A0A6J6VVK1_9ZZZZ</name>
<dbReference type="EMBL" id="CAFAAB010000009">
    <property type="protein sequence ID" value="CAB4775504.1"/>
    <property type="molecule type" value="Genomic_DNA"/>
</dbReference>
<proteinExistence type="predicted"/>